<evidence type="ECO:0000313" key="3">
    <source>
        <dbReference type="Proteomes" id="UP000504636"/>
    </source>
</evidence>
<keyword evidence="3" id="KW-1185">Reference proteome</keyword>
<feature type="domain" description="Protein kinase" evidence="1">
    <location>
        <begin position="214"/>
        <end position="577"/>
    </location>
</feature>
<dbReference type="RefSeq" id="XP_033582686.1">
    <property type="nucleotide sequence ID" value="XM_033727499.1"/>
</dbReference>
<organism evidence="2">
    <name type="scientific">Mytilinidion resinicola</name>
    <dbReference type="NCBI Taxonomy" id="574789"/>
    <lineage>
        <taxon>Eukaryota</taxon>
        <taxon>Fungi</taxon>
        <taxon>Dikarya</taxon>
        <taxon>Ascomycota</taxon>
        <taxon>Pezizomycotina</taxon>
        <taxon>Dothideomycetes</taxon>
        <taxon>Pleosporomycetidae</taxon>
        <taxon>Mytilinidiales</taxon>
        <taxon>Mytilinidiaceae</taxon>
        <taxon>Mytilinidion</taxon>
    </lineage>
</organism>
<dbReference type="SUPFAM" id="SSF56112">
    <property type="entry name" value="Protein kinase-like (PK-like)"/>
    <property type="match status" value="1"/>
</dbReference>
<dbReference type="InterPro" id="IPR000719">
    <property type="entry name" value="Prot_kinase_dom"/>
</dbReference>
<dbReference type="Pfam" id="PF14479">
    <property type="entry name" value="HeLo"/>
    <property type="match status" value="1"/>
</dbReference>
<dbReference type="PROSITE" id="PS50011">
    <property type="entry name" value="PROTEIN_KINASE_DOM"/>
    <property type="match status" value="1"/>
</dbReference>
<dbReference type="AlphaFoldDB" id="A0A6A6Z3I9"/>
<proteinExistence type="predicted"/>
<dbReference type="Gene3D" id="1.20.120.1020">
    <property type="entry name" value="Prion-inhibition and propagation, HeLo domain"/>
    <property type="match status" value="1"/>
</dbReference>
<accession>A0A6A6Z3I9</accession>
<dbReference type="OrthoDB" id="1911848at2759"/>
<reference evidence="4" key="3">
    <citation type="submission" date="2025-04" db="UniProtKB">
        <authorList>
            <consortium name="RefSeq"/>
        </authorList>
    </citation>
    <scope>IDENTIFICATION</scope>
    <source>
        <strain evidence="4">CBS 304.34</strain>
    </source>
</reference>
<evidence type="ECO:0000313" key="4">
    <source>
        <dbReference type="RefSeq" id="XP_033582686.1"/>
    </source>
</evidence>
<reference evidence="2 4" key="1">
    <citation type="journal article" date="2020" name="Stud. Mycol.">
        <title>101 Dothideomycetes genomes: a test case for predicting lifestyles and emergence of pathogens.</title>
        <authorList>
            <person name="Haridas S."/>
            <person name="Albert R."/>
            <person name="Binder M."/>
            <person name="Bloem J."/>
            <person name="Labutti K."/>
            <person name="Salamov A."/>
            <person name="Andreopoulos B."/>
            <person name="Baker S."/>
            <person name="Barry K."/>
            <person name="Bills G."/>
            <person name="Bluhm B."/>
            <person name="Cannon C."/>
            <person name="Castanera R."/>
            <person name="Culley D."/>
            <person name="Daum C."/>
            <person name="Ezra D."/>
            <person name="Gonzalez J."/>
            <person name="Henrissat B."/>
            <person name="Kuo A."/>
            <person name="Liang C."/>
            <person name="Lipzen A."/>
            <person name="Lutzoni F."/>
            <person name="Magnuson J."/>
            <person name="Mondo S."/>
            <person name="Nolan M."/>
            <person name="Ohm R."/>
            <person name="Pangilinan J."/>
            <person name="Park H.-J."/>
            <person name="Ramirez L."/>
            <person name="Alfaro M."/>
            <person name="Sun H."/>
            <person name="Tritt A."/>
            <person name="Yoshinaga Y."/>
            <person name="Zwiers L.-H."/>
            <person name="Turgeon B."/>
            <person name="Goodwin S."/>
            <person name="Spatafora J."/>
            <person name="Crous P."/>
            <person name="Grigoriev I."/>
        </authorList>
    </citation>
    <scope>NUCLEOTIDE SEQUENCE</scope>
    <source>
        <strain evidence="2 4">CBS 304.34</strain>
    </source>
</reference>
<gene>
    <name evidence="2 4" type="ORF">BDZ99DRAFT_565660</name>
</gene>
<dbReference type="InterPro" id="IPR038305">
    <property type="entry name" value="HeLo_sf"/>
</dbReference>
<dbReference type="Gene3D" id="1.10.510.10">
    <property type="entry name" value="Transferase(Phosphotransferase) domain 1"/>
    <property type="match status" value="1"/>
</dbReference>
<dbReference type="GO" id="GO:0004672">
    <property type="term" value="F:protein kinase activity"/>
    <property type="evidence" value="ECO:0007669"/>
    <property type="project" value="InterPro"/>
</dbReference>
<dbReference type="InterPro" id="IPR011009">
    <property type="entry name" value="Kinase-like_dom_sf"/>
</dbReference>
<dbReference type="InterPro" id="IPR029498">
    <property type="entry name" value="HeLo_dom"/>
</dbReference>
<dbReference type="Proteomes" id="UP000504636">
    <property type="component" value="Unplaced"/>
</dbReference>
<dbReference type="GO" id="GO:0005524">
    <property type="term" value="F:ATP binding"/>
    <property type="evidence" value="ECO:0007669"/>
    <property type="project" value="InterPro"/>
</dbReference>
<dbReference type="GeneID" id="54468392"/>
<name>A0A6A6Z3I9_9PEZI</name>
<sequence>MSGLEIVPLAIQSFQLCIQAYQFFYTVGHMDQEVDLVRSRLQWEQYRLVEWGQRAGLNKTPDNRLNWSVACGLLEQQHALLTSADKLKRLYNLQVQEEEELVHPKNVSVASELDFPDSGIGKLVAKLRPDIYTTSAAQSVRIGGKAFRRLRWATIGRKQADRVIQDIAEQNTRLWQLLDSAEQLSLRNGVDALLRDIISRSNSTSEVETVQQLLNPGQAISDKALAAAASLKQIRLTIGVDKTDDEIPPQLTRLVKEKMPVLKRLKARKVKAKTLVGIETGKYDGEDVVIEWKVVDKPVWKDFRQQVEALAVLLTALQDSSFHALSCIGYLPWEEKERYAIVYELPPTMMEGPSTGLKSLYEVLGEEPKVSLYQRVQIALDLSETLLQLHTAGWLHKGIRSENVRFTIPEKAKTGSLLESPMYLVGYEYSRPDTTGAALMTELPDTNPYADLYRHPQARGNHRMRFHKRFDVYALGCVLLELALWKRIVDVQSEFTSHDLGAAILKAEIDKKDVDLPDFLKFGSDPDQVLHVRHSAGKVFTDAIIACFSPEGGSGDASESYLGTQKAVVDKLRSCRC</sequence>
<dbReference type="PANTHER" id="PTHR37542:SF3">
    <property type="entry name" value="PRION-INHIBITION AND PROPAGATION HELO DOMAIN-CONTAINING PROTEIN"/>
    <property type="match status" value="1"/>
</dbReference>
<protein>
    <recommendedName>
        <fullName evidence="1">Protein kinase domain-containing protein</fullName>
    </recommendedName>
</protein>
<evidence type="ECO:0000313" key="2">
    <source>
        <dbReference type="EMBL" id="KAF2815722.1"/>
    </source>
</evidence>
<evidence type="ECO:0000259" key="1">
    <source>
        <dbReference type="PROSITE" id="PS50011"/>
    </source>
</evidence>
<dbReference type="EMBL" id="MU003693">
    <property type="protein sequence ID" value="KAF2815722.1"/>
    <property type="molecule type" value="Genomic_DNA"/>
</dbReference>
<dbReference type="PANTHER" id="PTHR37542">
    <property type="entry name" value="HELO DOMAIN-CONTAINING PROTEIN-RELATED"/>
    <property type="match status" value="1"/>
</dbReference>
<reference evidence="4" key="2">
    <citation type="submission" date="2020-04" db="EMBL/GenBank/DDBJ databases">
        <authorList>
            <consortium name="NCBI Genome Project"/>
        </authorList>
    </citation>
    <scope>NUCLEOTIDE SEQUENCE</scope>
    <source>
        <strain evidence="4">CBS 304.34</strain>
    </source>
</reference>